<evidence type="ECO:0000256" key="2">
    <source>
        <dbReference type="ARBA" id="ARBA00023125"/>
    </source>
</evidence>
<name>K0NQ10_9LACO</name>
<dbReference type="OrthoDB" id="2211832at2"/>
<gene>
    <name evidence="5" type="ORF">BN146_01600</name>
</gene>
<organism evidence="5 6">
    <name type="scientific">Lactobacillus equicursoris 66c</name>
    <dbReference type="NCBI Taxonomy" id="872326"/>
    <lineage>
        <taxon>Bacteria</taxon>
        <taxon>Bacillati</taxon>
        <taxon>Bacillota</taxon>
        <taxon>Bacilli</taxon>
        <taxon>Lactobacillales</taxon>
        <taxon>Lactobacillaceae</taxon>
        <taxon>Lactobacillus</taxon>
    </lineage>
</organism>
<dbReference type="SMART" id="SM00342">
    <property type="entry name" value="HTH_ARAC"/>
    <property type="match status" value="1"/>
</dbReference>
<evidence type="ECO:0000256" key="3">
    <source>
        <dbReference type="ARBA" id="ARBA00023163"/>
    </source>
</evidence>
<evidence type="ECO:0000313" key="5">
    <source>
        <dbReference type="EMBL" id="CCK82968.1"/>
    </source>
</evidence>
<dbReference type="RefSeq" id="WP_009557516.1">
    <property type="nucleotide sequence ID" value="NZ_CALZ01000029.1"/>
</dbReference>
<dbReference type="InterPro" id="IPR018060">
    <property type="entry name" value="HTH_AraC"/>
</dbReference>
<dbReference type="GO" id="GO:0003700">
    <property type="term" value="F:DNA-binding transcription factor activity"/>
    <property type="evidence" value="ECO:0007669"/>
    <property type="project" value="InterPro"/>
</dbReference>
<sequence length="688" mass="79242">MKFENGRVGELSYLNSITKIQAGHDFYLIYVLKGTATVRKDTDSWLLKENKLLSIQSARTISINPQGVCGLLRISENYVSLFDLKEYMINCDPSLQDRISYQEVVKTLTELLALTEEPSVSSTDLIAKITKLIEKLKNDFGKPLSNTGDLISQVEKYLELNFQQECSLTEVAHRFSVTPQYLSQRFKSQTGENFTKYLTRLRLEQSLLDLQHSNDLVLDVALRNGFSSLSTFNRTFKEKYHMSPGQYRNQHQLGLESEEQTGEVNNEELEASLTKMRLKNLQQQTISLHADRKEAGHRPVFADTITLSQVPTPKIMEILQRLRIRYVRMELKLPEQIDNMYLLQVNHDIEPVLRVGLPIIWSIDDNSVEELSNNLRRFFGYFANIISVENVAKWRIELSSQVSSKIVEIKSAFNDLGIKPSFIIRGDSATLAGLSISEVAFNLIVGENQASAVVYQSKRLRQQFPHAELFVTYLGITKHNLRILNDTNFAAAMFMKTAFKLSESADHIALAMLQDNEHQQLLDGQNGLTTFSMLRKPMFYAVSFFNRQSSQIFEIKENYLTSYDGRRNYSVLITNPSVVRSESTRIDYDNFHSILVERTAKKMVKVTGLANGCYMIKSRIENHYVGLTKLWKDLDQLPKLNLEEQDYLNRKSVTDMVIRQVEVKDHNLQFEFKMQANEVVYLHLIYLY</sequence>
<dbReference type="PANTHER" id="PTHR43280">
    <property type="entry name" value="ARAC-FAMILY TRANSCRIPTIONAL REGULATOR"/>
    <property type="match status" value="1"/>
</dbReference>
<dbReference type="SUPFAM" id="SSF51011">
    <property type="entry name" value="Glycosyl hydrolase domain"/>
    <property type="match status" value="1"/>
</dbReference>
<dbReference type="EMBL" id="CALZ01000029">
    <property type="protein sequence ID" value="CCK82968.1"/>
    <property type="molecule type" value="Genomic_DNA"/>
</dbReference>
<accession>K0NQ10</accession>
<evidence type="ECO:0000313" key="6">
    <source>
        <dbReference type="Proteomes" id="UP000009325"/>
    </source>
</evidence>
<dbReference type="PROSITE" id="PS01124">
    <property type="entry name" value="HTH_ARAC_FAMILY_2"/>
    <property type="match status" value="1"/>
</dbReference>
<keyword evidence="2" id="KW-0238">DNA-binding</keyword>
<dbReference type="Proteomes" id="UP000009325">
    <property type="component" value="Unassembled WGS sequence"/>
</dbReference>
<dbReference type="Pfam" id="PF12833">
    <property type="entry name" value="HTH_18"/>
    <property type="match status" value="1"/>
</dbReference>
<protein>
    <submittedName>
        <fullName evidence="5">AraC family transcriptional regulator</fullName>
    </submittedName>
</protein>
<comment type="caution">
    <text evidence="5">The sequence shown here is derived from an EMBL/GenBank/DDBJ whole genome shotgun (WGS) entry which is preliminary data.</text>
</comment>
<evidence type="ECO:0000259" key="4">
    <source>
        <dbReference type="PROSITE" id="PS01124"/>
    </source>
</evidence>
<dbReference type="SUPFAM" id="SSF46689">
    <property type="entry name" value="Homeodomain-like"/>
    <property type="match status" value="2"/>
</dbReference>
<reference evidence="5 6" key="1">
    <citation type="submission" date="2012-08" db="EMBL/GenBank/DDBJ databases">
        <title>Draft Genome Sequences of Lactobacillus equicursoris CIP 110162T, isolated from thoroughbred racehorse feces and Lactobacillus sp. CRBIP 24.137 isolated from urine of human.</title>
        <authorList>
            <person name="Cousin S."/>
            <person name="Loux V."/>
            <person name="Ma L."/>
            <person name="Creno S."/>
            <person name="Clermont D."/>
            <person name="Bizet C."/>
            <person name="Bouchier C."/>
        </authorList>
    </citation>
    <scope>NUCLEOTIDE SEQUENCE [LARGE SCALE GENOMIC DNA]</scope>
    <source>
        <strain evidence="5 6">66c</strain>
    </source>
</reference>
<dbReference type="Gene3D" id="2.60.40.1500">
    <property type="entry name" value="Glycosyl hydrolase domain, family 39"/>
    <property type="match status" value="1"/>
</dbReference>
<dbReference type="AlphaFoldDB" id="K0NQ10"/>
<proteinExistence type="predicted"/>
<evidence type="ECO:0000256" key="1">
    <source>
        <dbReference type="ARBA" id="ARBA00023015"/>
    </source>
</evidence>
<dbReference type="PRINTS" id="PR00032">
    <property type="entry name" value="HTHARAC"/>
</dbReference>
<dbReference type="GO" id="GO:0043565">
    <property type="term" value="F:sequence-specific DNA binding"/>
    <property type="evidence" value="ECO:0007669"/>
    <property type="project" value="InterPro"/>
</dbReference>
<keyword evidence="3" id="KW-0804">Transcription</keyword>
<dbReference type="InterPro" id="IPR009057">
    <property type="entry name" value="Homeodomain-like_sf"/>
</dbReference>
<dbReference type="InterPro" id="IPR020449">
    <property type="entry name" value="Tscrpt_reg_AraC-type_HTH"/>
</dbReference>
<dbReference type="Gene3D" id="1.10.10.60">
    <property type="entry name" value="Homeodomain-like"/>
    <property type="match status" value="2"/>
</dbReference>
<keyword evidence="1" id="KW-0805">Transcription regulation</keyword>
<dbReference type="PANTHER" id="PTHR43280:SF2">
    <property type="entry name" value="HTH-TYPE TRANSCRIPTIONAL REGULATOR EXSA"/>
    <property type="match status" value="1"/>
</dbReference>
<feature type="domain" description="HTH araC/xylS-type" evidence="4">
    <location>
        <begin position="152"/>
        <end position="250"/>
    </location>
</feature>
<dbReference type="Gene3D" id="3.20.20.80">
    <property type="entry name" value="Glycosidases"/>
    <property type="match status" value="1"/>
</dbReference>